<dbReference type="GO" id="GO:0005737">
    <property type="term" value="C:cytoplasm"/>
    <property type="evidence" value="ECO:0007669"/>
    <property type="project" value="UniProtKB-SubCell"/>
</dbReference>
<comment type="catalytic activity">
    <reaction evidence="14">
        <text>a 1,2-diacyl-sn-glycero-3-phospho-(1D-myo-inositol-4,5-bisphosphate) + H2O = 1D-myo-inositol 1,4,5-trisphosphate + a 1,2-diacyl-sn-glycerol + H(+)</text>
        <dbReference type="Rhea" id="RHEA:33179"/>
        <dbReference type="ChEBI" id="CHEBI:15377"/>
        <dbReference type="ChEBI" id="CHEBI:15378"/>
        <dbReference type="ChEBI" id="CHEBI:17815"/>
        <dbReference type="ChEBI" id="CHEBI:58456"/>
        <dbReference type="ChEBI" id="CHEBI:203600"/>
        <dbReference type="EC" id="3.1.4.11"/>
    </reaction>
    <physiologicalReaction direction="left-to-right" evidence="14">
        <dbReference type="Rhea" id="RHEA:33180"/>
    </physiologicalReaction>
</comment>
<evidence type="ECO:0000256" key="6">
    <source>
        <dbReference type="ARBA" id="ARBA00022723"/>
    </source>
</evidence>
<dbReference type="SUPFAM" id="SSF50729">
    <property type="entry name" value="PH domain-like"/>
    <property type="match status" value="1"/>
</dbReference>
<dbReference type="GO" id="GO:0005886">
    <property type="term" value="C:plasma membrane"/>
    <property type="evidence" value="ECO:0007669"/>
    <property type="project" value="TreeGrafter"/>
</dbReference>
<dbReference type="Pfam" id="PF00168">
    <property type="entry name" value="C2"/>
    <property type="match status" value="1"/>
</dbReference>
<dbReference type="InterPro" id="IPR039504">
    <property type="entry name" value="PLC-delta3_EF-hand"/>
</dbReference>
<dbReference type="Proteomes" id="UP000316079">
    <property type="component" value="Unassembled WGS sequence"/>
</dbReference>
<keyword evidence="8 15" id="KW-0378">Hydrolase</keyword>
<dbReference type="Gene3D" id="2.60.40.150">
    <property type="entry name" value="C2 domain"/>
    <property type="match status" value="1"/>
</dbReference>
<sequence length="769" mass="87570">MFTKQKIEARMPKLQQNDHLDKIEDPLIKMGVQDNEDVKMMLHGSSVTKVRSTRWKRKRMLKLMNDGITVWCESNKVTRNAKAQQSFSVAEVECVLEGCKSEMLKNLATSLPEEQCLTIVFKGERKCLDLHCDTPEEAQHWVRGIRTLQDRVNNLTQKEKLDQWIYGYLKQADMNHDGKMSNEEIQLLLKMINIELSEESAADLFKKCDKSADGRLEHEEIELFCHELLRRPELDTVFQQYSANGCVLSTVDLREFLKDQGEDHTLVHAQSIILTYELNKWAQKNQFMTANGFTMYMLSKENDVFNPDHSRIYQDMSRPLSHYFISSSHNTYLTKDQLMSESSIEPYIRALSHGCRCVELDCWDGEKEPVIHHGYTLTSKVAFSEVVKVIAEYAFKTSPYPLVLSLENHCSVEQQTIMAQQLRSILGEKLLAKPISAKPLQHLPSPEDLKGKILIKAKKIKKKQESSDSGSSDDETKDESQPKSAKDCKLSSELSDLVVYTCSVAFKQFDPSGRKSFDEMCSFSESDALKLIKESGNLFVRHNSVQLSRIYPSGQRVQSSNYNPQEMWNAGCHMVALNFQTQTEEMDLNRGRFLPNSQCGYVLKPNFMCHADSEFNPENTGGGPGHNPTLLTIKVISAQQLPKPDNEKLSSIVDPLVSVQVYGAQIDNNTKRTHRINNNGFNPRWDCTFKFQLHVPELVLVRFIVEDHDYAGRNAFLGQFTLPFPSLRTGYRHVRLLKADGSSMSPSSLFVHVKITPGFSSPVRGKVGK</sequence>
<dbReference type="Gene3D" id="3.20.20.190">
    <property type="entry name" value="Phosphatidylinositol (PI) phosphodiesterase"/>
    <property type="match status" value="1"/>
</dbReference>
<evidence type="ECO:0000256" key="4">
    <source>
        <dbReference type="ARBA" id="ARBA00012368"/>
    </source>
</evidence>
<dbReference type="Gene3D" id="1.10.238.10">
    <property type="entry name" value="EF-hand"/>
    <property type="match status" value="2"/>
</dbReference>
<dbReference type="STRING" id="623744.A0A553N1V8"/>
<evidence type="ECO:0000256" key="2">
    <source>
        <dbReference type="ARBA" id="ARBA00004170"/>
    </source>
</evidence>
<feature type="domain" description="PI-PLC Y-box" evidence="19">
    <location>
        <begin position="494"/>
        <end position="608"/>
    </location>
</feature>
<evidence type="ECO:0000256" key="15">
    <source>
        <dbReference type="RuleBase" id="RU361133"/>
    </source>
</evidence>
<dbReference type="InterPro" id="IPR000008">
    <property type="entry name" value="C2_dom"/>
</dbReference>
<feature type="compositionally biased region" description="Basic and acidic residues" evidence="16">
    <location>
        <begin position="478"/>
        <end position="487"/>
    </location>
</feature>
<comment type="cofactor">
    <cofactor evidence="1">
        <name>Ca(2+)</name>
        <dbReference type="ChEBI" id="CHEBI:29108"/>
    </cofactor>
</comment>
<keyword evidence="5" id="KW-0963">Cytoplasm</keyword>
<dbReference type="PROSITE" id="PS50007">
    <property type="entry name" value="PIPLC_X_DOMAIN"/>
    <property type="match status" value="1"/>
</dbReference>
<dbReference type="GO" id="GO:0016042">
    <property type="term" value="P:lipid catabolic process"/>
    <property type="evidence" value="ECO:0007669"/>
    <property type="project" value="UniProtKB-KW"/>
</dbReference>
<dbReference type="Pfam" id="PF14788">
    <property type="entry name" value="EF-hand_10"/>
    <property type="match status" value="1"/>
</dbReference>
<keyword evidence="7" id="KW-0677">Repeat</keyword>
<dbReference type="InterPro" id="IPR002048">
    <property type="entry name" value="EF_hand_dom"/>
</dbReference>
<dbReference type="FunFam" id="1.10.238.10:FF:000005">
    <property type="entry name" value="Phosphoinositide phospholipase C"/>
    <property type="match status" value="1"/>
</dbReference>
<evidence type="ECO:0000259" key="18">
    <source>
        <dbReference type="PROSITE" id="PS50004"/>
    </source>
</evidence>
<evidence type="ECO:0000256" key="7">
    <source>
        <dbReference type="ARBA" id="ARBA00022737"/>
    </source>
</evidence>
<dbReference type="FunFam" id="2.30.29.30:FF:000088">
    <property type="entry name" value="Phosphoinositide phospholipase C"/>
    <property type="match status" value="1"/>
</dbReference>
<evidence type="ECO:0000256" key="12">
    <source>
        <dbReference type="ARBA" id="ARBA00023136"/>
    </source>
</evidence>
<keyword evidence="13" id="KW-0807">Transducer</keyword>
<dbReference type="PANTHER" id="PTHR10336:SF153">
    <property type="entry name" value="PHOSPHOINOSITIDE PHOSPHOLIPASE C"/>
    <property type="match status" value="1"/>
</dbReference>
<evidence type="ECO:0000256" key="14">
    <source>
        <dbReference type="ARBA" id="ARBA00023674"/>
    </source>
</evidence>
<dbReference type="GO" id="GO:0035556">
    <property type="term" value="P:intracellular signal transduction"/>
    <property type="evidence" value="ECO:0007669"/>
    <property type="project" value="InterPro"/>
</dbReference>
<dbReference type="PRINTS" id="PR00390">
    <property type="entry name" value="PHPHLIPASEC"/>
</dbReference>
<dbReference type="InterPro" id="IPR001849">
    <property type="entry name" value="PH_domain"/>
</dbReference>
<evidence type="ECO:0000256" key="9">
    <source>
        <dbReference type="ARBA" id="ARBA00022837"/>
    </source>
</evidence>
<proteinExistence type="predicted"/>
<reference evidence="21 22" key="1">
    <citation type="journal article" date="2019" name="Sci. Data">
        <title>Hybrid genome assembly and annotation of Danionella translucida.</title>
        <authorList>
            <person name="Kadobianskyi M."/>
            <person name="Schulze L."/>
            <person name="Schuelke M."/>
            <person name="Judkewitz B."/>
        </authorList>
    </citation>
    <scope>NUCLEOTIDE SEQUENCE [LARGE SCALE GENOMIC DNA]</scope>
    <source>
        <strain evidence="21 22">Bolton</strain>
    </source>
</reference>
<name>A0A553N1V8_9TELE</name>
<feature type="domain" description="EF-hand" evidence="20">
    <location>
        <begin position="196"/>
        <end position="231"/>
    </location>
</feature>
<evidence type="ECO:0000313" key="21">
    <source>
        <dbReference type="EMBL" id="TRY59414.1"/>
    </source>
</evidence>
<dbReference type="PROSITE" id="PS50008">
    <property type="entry name" value="PIPLC_Y_DOMAIN"/>
    <property type="match status" value="1"/>
</dbReference>
<evidence type="ECO:0000256" key="1">
    <source>
        <dbReference type="ARBA" id="ARBA00001913"/>
    </source>
</evidence>
<dbReference type="SMART" id="SM00233">
    <property type="entry name" value="PH"/>
    <property type="match status" value="1"/>
</dbReference>
<dbReference type="PANTHER" id="PTHR10336">
    <property type="entry name" value="PHOSPHOINOSITIDE-SPECIFIC PHOSPHOLIPASE C FAMILY PROTEIN"/>
    <property type="match status" value="1"/>
</dbReference>
<keyword evidence="11 15" id="KW-0443">Lipid metabolism</keyword>
<evidence type="ECO:0000256" key="13">
    <source>
        <dbReference type="ARBA" id="ARBA00023224"/>
    </source>
</evidence>
<evidence type="ECO:0000256" key="5">
    <source>
        <dbReference type="ARBA" id="ARBA00022490"/>
    </source>
</evidence>
<organism evidence="21 22">
    <name type="scientific">Danionella cerebrum</name>
    <dbReference type="NCBI Taxonomy" id="2873325"/>
    <lineage>
        <taxon>Eukaryota</taxon>
        <taxon>Metazoa</taxon>
        <taxon>Chordata</taxon>
        <taxon>Craniata</taxon>
        <taxon>Vertebrata</taxon>
        <taxon>Euteleostomi</taxon>
        <taxon>Actinopterygii</taxon>
        <taxon>Neopterygii</taxon>
        <taxon>Teleostei</taxon>
        <taxon>Ostariophysi</taxon>
        <taxon>Cypriniformes</taxon>
        <taxon>Danionidae</taxon>
        <taxon>Danioninae</taxon>
        <taxon>Danionella</taxon>
    </lineage>
</organism>
<dbReference type="InterPro" id="IPR011992">
    <property type="entry name" value="EF-hand-dom_pair"/>
</dbReference>
<feature type="domain" description="PH" evidence="17">
    <location>
        <begin position="39"/>
        <end position="150"/>
    </location>
</feature>
<keyword evidence="22" id="KW-1185">Reference proteome</keyword>
<dbReference type="SMART" id="SM00149">
    <property type="entry name" value="PLCYc"/>
    <property type="match status" value="1"/>
</dbReference>
<dbReference type="GO" id="GO:0005509">
    <property type="term" value="F:calcium ion binding"/>
    <property type="evidence" value="ECO:0007669"/>
    <property type="project" value="InterPro"/>
</dbReference>
<dbReference type="SMART" id="SM00239">
    <property type="entry name" value="C2"/>
    <property type="match status" value="1"/>
</dbReference>
<dbReference type="Gene3D" id="2.30.29.30">
    <property type="entry name" value="Pleckstrin-homology domain (PH domain)/Phosphotyrosine-binding domain (PTB)"/>
    <property type="match status" value="1"/>
</dbReference>
<evidence type="ECO:0000256" key="8">
    <source>
        <dbReference type="ARBA" id="ARBA00022801"/>
    </source>
</evidence>
<evidence type="ECO:0000259" key="17">
    <source>
        <dbReference type="PROSITE" id="PS50003"/>
    </source>
</evidence>
<dbReference type="PROSITE" id="PS50222">
    <property type="entry name" value="EF_HAND_2"/>
    <property type="match status" value="2"/>
</dbReference>
<dbReference type="EC" id="3.1.4.11" evidence="4 15"/>
<dbReference type="PROSITE" id="PS50004">
    <property type="entry name" value="C2"/>
    <property type="match status" value="1"/>
</dbReference>
<dbReference type="InterPro" id="IPR035892">
    <property type="entry name" value="C2_domain_sf"/>
</dbReference>
<dbReference type="PROSITE" id="PS00018">
    <property type="entry name" value="EF_HAND_1"/>
    <property type="match status" value="2"/>
</dbReference>
<dbReference type="FunFam" id="3.20.20.190:FF:000039">
    <property type="entry name" value="Phosphoinositide phospholipase C"/>
    <property type="match status" value="1"/>
</dbReference>
<evidence type="ECO:0000259" key="20">
    <source>
        <dbReference type="PROSITE" id="PS50222"/>
    </source>
</evidence>
<accession>A0A553N1V8</accession>
<dbReference type="EMBL" id="SRMA01027125">
    <property type="protein sequence ID" value="TRY59414.1"/>
    <property type="molecule type" value="Genomic_DNA"/>
</dbReference>
<keyword evidence="6" id="KW-0479">Metal-binding</keyword>
<evidence type="ECO:0000256" key="16">
    <source>
        <dbReference type="SAM" id="MobiDB-lite"/>
    </source>
</evidence>
<gene>
    <name evidence="21" type="ORF">DNTS_004317</name>
</gene>
<dbReference type="InterPro" id="IPR017946">
    <property type="entry name" value="PLC-like_Pdiesterase_TIM-brl"/>
</dbReference>
<dbReference type="InterPro" id="IPR000909">
    <property type="entry name" value="PLipase_C_PInositol-sp_X_dom"/>
</dbReference>
<dbReference type="FunFam" id="2.60.40.150:FF:000058">
    <property type="entry name" value="Phosphoinositide phospholipase C"/>
    <property type="match status" value="1"/>
</dbReference>
<dbReference type="Pfam" id="PF00388">
    <property type="entry name" value="PI-PLC-X"/>
    <property type="match status" value="1"/>
</dbReference>
<dbReference type="CDD" id="cd00275">
    <property type="entry name" value="C2_PLC_like"/>
    <property type="match status" value="1"/>
</dbReference>
<dbReference type="InterPro" id="IPR011993">
    <property type="entry name" value="PH-like_dom_sf"/>
</dbReference>
<dbReference type="Pfam" id="PF00169">
    <property type="entry name" value="PH"/>
    <property type="match status" value="1"/>
</dbReference>
<evidence type="ECO:0000256" key="10">
    <source>
        <dbReference type="ARBA" id="ARBA00022963"/>
    </source>
</evidence>
<dbReference type="SMART" id="SM00148">
    <property type="entry name" value="PLCXc"/>
    <property type="match status" value="1"/>
</dbReference>
<feature type="region of interest" description="Disordered" evidence="16">
    <location>
        <begin position="460"/>
        <end position="487"/>
    </location>
</feature>
<dbReference type="OrthoDB" id="269822at2759"/>
<protein>
    <recommendedName>
        <fullName evidence="4 15">Phosphoinositide phospholipase C</fullName>
        <ecNumber evidence="4 15">3.1.4.11</ecNumber>
    </recommendedName>
</protein>
<comment type="caution">
    <text evidence="21">The sequence shown here is derived from an EMBL/GenBank/DDBJ whole genome shotgun (WGS) entry which is preliminary data.</text>
</comment>
<keyword evidence="10 15" id="KW-0442">Lipid degradation</keyword>
<evidence type="ECO:0000313" key="22">
    <source>
        <dbReference type="Proteomes" id="UP000316079"/>
    </source>
</evidence>
<dbReference type="AlphaFoldDB" id="A0A553N1V8"/>
<dbReference type="GO" id="GO:0004435">
    <property type="term" value="F:phosphatidylinositol-4,5-bisphosphate phospholipase C activity"/>
    <property type="evidence" value="ECO:0007669"/>
    <property type="project" value="UniProtKB-EC"/>
</dbReference>
<keyword evidence="12" id="KW-0472">Membrane</keyword>
<feature type="domain" description="EF-hand" evidence="20">
    <location>
        <begin position="160"/>
        <end position="195"/>
    </location>
</feature>
<dbReference type="SUPFAM" id="SSF51695">
    <property type="entry name" value="PLC-like phosphodiesterases"/>
    <property type="match status" value="1"/>
</dbReference>
<dbReference type="PROSITE" id="PS50003">
    <property type="entry name" value="PH_DOMAIN"/>
    <property type="match status" value="1"/>
</dbReference>
<comment type="subcellular location">
    <subcellularLocation>
        <location evidence="3">Cytoplasm</location>
    </subcellularLocation>
    <subcellularLocation>
        <location evidence="2">Membrane</location>
        <topology evidence="2">Peripheral membrane protein</topology>
    </subcellularLocation>
</comment>
<feature type="domain" description="C2" evidence="18">
    <location>
        <begin position="609"/>
        <end position="738"/>
    </location>
</feature>
<dbReference type="Pfam" id="PF00387">
    <property type="entry name" value="PI-PLC-Y"/>
    <property type="match status" value="1"/>
</dbReference>
<evidence type="ECO:0000259" key="19">
    <source>
        <dbReference type="PROSITE" id="PS50008"/>
    </source>
</evidence>
<dbReference type="InterPro" id="IPR001711">
    <property type="entry name" value="PLipase_C_Pinositol-sp_Y"/>
</dbReference>
<dbReference type="SUPFAM" id="SSF49562">
    <property type="entry name" value="C2 domain (Calcium/lipid-binding domain, CaLB)"/>
    <property type="match status" value="1"/>
</dbReference>
<evidence type="ECO:0000256" key="11">
    <source>
        <dbReference type="ARBA" id="ARBA00023098"/>
    </source>
</evidence>
<evidence type="ECO:0000256" key="3">
    <source>
        <dbReference type="ARBA" id="ARBA00004496"/>
    </source>
</evidence>
<keyword evidence="9" id="KW-0106">Calcium</keyword>
<dbReference type="InterPro" id="IPR018247">
    <property type="entry name" value="EF_Hand_1_Ca_BS"/>
</dbReference>
<dbReference type="InterPro" id="IPR001192">
    <property type="entry name" value="PI-PLC_fam"/>
</dbReference>
<dbReference type="SUPFAM" id="SSF47473">
    <property type="entry name" value="EF-hand"/>
    <property type="match status" value="1"/>
</dbReference>